<sequence length="503" mass="55853">MSPHKGLVPALLSIFTLIGTGDAAADSGSKFNAGGYMRIMARPDLQGGDGRLGYWNLYGRLLNEGPYASLDMRYDLLPQDPLSKNTWTSIHARIEGGSVLNADTGMGSLGNFRLSQLYAQAGNVLLQDVTWQIGTMETFFGDLGLYDFKVAQVLFDSVGISARYQNSLVDVLIGAGDAGFMIKGTDYNPIPTIGGTAKLKLGVAEIGVGGQFYFEPEVEGNRFAPHNSVYDDGTTIDYENFVRGEISRRYFEANPAEVGIFTEPIPTATTSWRGIGYIGFGGFGPLVWNNLFANIIKRHPQTSITETFNGEDFIFYVDDLTDERYELNIGNEMQLRLIEDVLDLTWAGFYGYHWDADDEIVASERNREVMSIVARFQGYFNEKAHLLLESSLARERSLNGNLFRNASDSVFVSTDGRNDTRGLEFGDSDTRDTFQIKVGPVLQPLGMGIFTRPSFRLLYGAQYSSQNNAFGNGFVESLDDFNVFGTRDVHWHHVVSAEVETWF</sequence>
<reference evidence="1 2" key="1">
    <citation type="submission" date="2019-08" db="EMBL/GenBank/DDBJ databases">
        <authorList>
            <person name="Liang Q."/>
        </authorList>
    </citation>
    <scope>NUCLEOTIDE SEQUENCE [LARGE SCALE GENOMIC DNA]</scope>
    <source>
        <strain evidence="1 2">V1718</strain>
    </source>
</reference>
<keyword evidence="2" id="KW-1185">Reference proteome</keyword>
<dbReference type="RefSeq" id="WP_146961055.1">
    <property type="nucleotide sequence ID" value="NZ_CP042467.1"/>
</dbReference>
<dbReference type="InterPro" id="IPR036998">
    <property type="entry name" value="Porin_LamB_sf"/>
</dbReference>
<dbReference type="GO" id="GO:0015288">
    <property type="term" value="F:porin activity"/>
    <property type="evidence" value="ECO:0007669"/>
    <property type="project" value="InterPro"/>
</dbReference>
<evidence type="ECO:0008006" key="3">
    <source>
        <dbReference type="Google" id="ProtNLM"/>
    </source>
</evidence>
<dbReference type="Proteomes" id="UP000321595">
    <property type="component" value="Chromosome"/>
</dbReference>
<evidence type="ECO:0000313" key="2">
    <source>
        <dbReference type="Proteomes" id="UP000321595"/>
    </source>
</evidence>
<protein>
    <recommendedName>
        <fullName evidence="3">DUF1302 domain-containing protein</fullName>
    </recommendedName>
</protein>
<name>A0A5B8XTD3_9DELT</name>
<dbReference type="AlphaFoldDB" id="A0A5B8XTD3"/>
<proteinExistence type="predicted"/>
<gene>
    <name evidence="1" type="ORF">FRD01_15130</name>
</gene>
<dbReference type="KEGG" id="bbae:FRD01_15130"/>
<accession>A0A5B8XTD3</accession>
<dbReference type="OrthoDB" id="5377777at2"/>
<dbReference type="GO" id="GO:0016020">
    <property type="term" value="C:membrane"/>
    <property type="evidence" value="ECO:0007669"/>
    <property type="project" value="InterPro"/>
</dbReference>
<evidence type="ECO:0000313" key="1">
    <source>
        <dbReference type="EMBL" id="QED28541.1"/>
    </source>
</evidence>
<organism evidence="1 2">
    <name type="scientific">Microvenator marinus</name>
    <dbReference type="NCBI Taxonomy" id="2600177"/>
    <lineage>
        <taxon>Bacteria</taxon>
        <taxon>Deltaproteobacteria</taxon>
        <taxon>Bradymonadales</taxon>
        <taxon>Microvenatoraceae</taxon>
        <taxon>Microvenator</taxon>
    </lineage>
</organism>
<dbReference type="GO" id="GO:0034219">
    <property type="term" value="P:carbohydrate transmembrane transport"/>
    <property type="evidence" value="ECO:0007669"/>
    <property type="project" value="InterPro"/>
</dbReference>
<dbReference type="EMBL" id="CP042467">
    <property type="protein sequence ID" value="QED28541.1"/>
    <property type="molecule type" value="Genomic_DNA"/>
</dbReference>
<dbReference type="Gene3D" id="2.40.170.10">
    <property type="entry name" value="Porin, LamB type"/>
    <property type="match status" value="1"/>
</dbReference>